<evidence type="ECO:0000256" key="2">
    <source>
        <dbReference type="ARBA" id="ARBA00022898"/>
    </source>
</evidence>
<accession>A0ABS4WHW8</accession>
<dbReference type="InterPro" id="IPR022644">
    <property type="entry name" value="De-COase2_N"/>
</dbReference>
<evidence type="ECO:0000256" key="1">
    <source>
        <dbReference type="ARBA" id="ARBA00001933"/>
    </source>
</evidence>
<reference evidence="4 5" key="1">
    <citation type="submission" date="2021-03" db="EMBL/GenBank/DDBJ databases">
        <title>Sequencing the genomes of 1000 actinobacteria strains.</title>
        <authorList>
            <person name="Klenk H.-P."/>
        </authorList>
    </citation>
    <scope>NUCLEOTIDE SEQUENCE [LARGE SCALE GENOMIC DNA]</scope>
    <source>
        <strain evidence="4 5">DSM 15454</strain>
    </source>
</reference>
<dbReference type="InterPro" id="IPR009006">
    <property type="entry name" value="Ala_racemase/Decarboxylase_C"/>
</dbReference>
<sequence>MKPLMHGTLPLTARLEPWMEAVLADPAGCRELIETFGSPVNLHDFSALGRNAGELRAAAAEHSVDFQVYLACKANKTIGAIDAAVNADGGVDVASFHELNQALRRGVDPDQVIVTAAVKSRALLALALDNGVVVSLDNRDEAEDLLEVAAVRGVRARVALRLASANPLLPPTRFGLRADRWLGFLRGVHVPDRLEVAGIHFHLNGYSAEHRALVLAESLRLVDALAGLGHAPGFIDMGGGIPMSYLDDSGQWTAFWEALAGQPAGSEDVTWKADSLGSVGTNPGTGVYPYHQEPVRGPWLDAVLGSRPAGTPETIAELLVARNLQLRCEPGRSLLDGCGMTLAAVAFVKERSDGVPLLGLHMNRTQCRSTSADFLLDPILLHAAEPRRAREPFSGFLVGAYCIEEELILRRRFVFPRGAAPNDLIAFPNTAGYLMHIVESASHQLPLAVNLVRDGGGWVPDRIEDRVLRA</sequence>
<organism evidence="4 5">
    <name type="scientific">Paeniglutamicibacter psychrophenolicus</name>
    <dbReference type="NCBI Taxonomy" id="257454"/>
    <lineage>
        <taxon>Bacteria</taxon>
        <taxon>Bacillati</taxon>
        <taxon>Actinomycetota</taxon>
        <taxon>Actinomycetes</taxon>
        <taxon>Micrococcales</taxon>
        <taxon>Micrococcaceae</taxon>
        <taxon>Paeniglutamicibacter</taxon>
    </lineage>
</organism>
<gene>
    <name evidence="4" type="ORF">JOF46_003726</name>
</gene>
<feature type="domain" description="Orn/DAP/Arg decarboxylase 2 N-terminal" evidence="3">
    <location>
        <begin position="62"/>
        <end position="251"/>
    </location>
</feature>
<evidence type="ECO:0000313" key="4">
    <source>
        <dbReference type="EMBL" id="MBP2375814.1"/>
    </source>
</evidence>
<dbReference type="GO" id="GO:0008836">
    <property type="term" value="F:diaminopimelate decarboxylase activity"/>
    <property type="evidence" value="ECO:0007669"/>
    <property type="project" value="UniProtKB-EC"/>
</dbReference>
<dbReference type="Gene3D" id="3.20.20.10">
    <property type="entry name" value="Alanine racemase"/>
    <property type="match status" value="1"/>
</dbReference>
<name>A0ABS4WHW8_9MICC</name>
<dbReference type="RefSeq" id="WP_209909991.1">
    <property type="nucleotide sequence ID" value="NZ_BAAAMI010000016.1"/>
</dbReference>
<comment type="caution">
    <text evidence="4">The sequence shown here is derived from an EMBL/GenBank/DDBJ whole genome shotgun (WGS) entry which is preliminary data.</text>
</comment>
<proteinExistence type="predicted"/>
<evidence type="ECO:0000259" key="3">
    <source>
        <dbReference type="Pfam" id="PF02784"/>
    </source>
</evidence>
<dbReference type="Pfam" id="PF02784">
    <property type="entry name" value="Orn_Arg_deC_N"/>
    <property type="match status" value="1"/>
</dbReference>
<dbReference type="InterPro" id="IPR029066">
    <property type="entry name" value="PLP-binding_barrel"/>
</dbReference>
<dbReference type="SUPFAM" id="SSF51419">
    <property type="entry name" value="PLP-binding barrel"/>
    <property type="match status" value="1"/>
</dbReference>
<dbReference type="SUPFAM" id="SSF50621">
    <property type="entry name" value="Alanine racemase C-terminal domain-like"/>
    <property type="match status" value="1"/>
</dbReference>
<dbReference type="PANTHER" id="PTHR43727:SF2">
    <property type="entry name" value="GROUP IV DECARBOXYLASE"/>
    <property type="match status" value="1"/>
</dbReference>
<evidence type="ECO:0000313" key="5">
    <source>
        <dbReference type="Proteomes" id="UP000766570"/>
    </source>
</evidence>
<dbReference type="Proteomes" id="UP000766570">
    <property type="component" value="Unassembled WGS sequence"/>
</dbReference>
<keyword evidence="4" id="KW-0456">Lyase</keyword>
<dbReference type="PANTHER" id="PTHR43727">
    <property type="entry name" value="DIAMINOPIMELATE DECARBOXYLASE"/>
    <property type="match status" value="1"/>
</dbReference>
<dbReference type="EMBL" id="JAGIOE010000001">
    <property type="protein sequence ID" value="MBP2375814.1"/>
    <property type="molecule type" value="Genomic_DNA"/>
</dbReference>
<dbReference type="Gene3D" id="2.40.37.10">
    <property type="entry name" value="Lyase, Ornithine Decarboxylase, Chain A, domain 1"/>
    <property type="match status" value="1"/>
</dbReference>
<keyword evidence="5" id="KW-1185">Reference proteome</keyword>
<dbReference type="EC" id="4.1.1.20" evidence="4"/>
<comment type="cofactor">
    <cofactor evidence="1">
        <name>pyridoxal 5'-phosphate</name>
        <dbReference type="ChEBI" id="CHEBI:597326"/>
    </cofactor>
</comment>
<protein>
    <submittedName>
        <fullName evidence="4">Diaminopimelate decarboxylase</fullName>
        <ecNumber evidence="4">4.1.1.20</ecNumber>
    </submittedName>
</protein>
<keyword evidence="2" id="KW-0663">Pyridoxal phosphate</keyword>